<accession>A0A552EQI4</accession>
<name>A0A552EQI4_MICAE</name>
<dbReference type="Proteomes" id="UP000315113">
    <property type="component" value="Unassembled WGS sequence"/>
</dbReference>
<gene>
    <name evidence="2" type="ORF">EWV78_08505</name>
</gene>
<sequence length="112" mass="12642">MQKRQLASVLSSGHVQHGQKHRSSGNFNMKIAIDALYLEWEVSESPTPHVVTFEVWVDISLGIDKPLFDGQRLKIGDKTRTTDENIDARSLYIANPQGTDSNFLVTVYGYFD</sequence>
<organism evidence="2 3">
    <name type="scientific">Microcystis aeruginosa Ma_MB_F_20061100_S20D</name>
    <dbReference type="NCBI Taxonomy" id="2486253"/>
    <lineage>
        <taxon>Bacteria</taxon>
        <taxon>Bacillati</taxon>
        <taxon>Cyanobacteriota</taxon>
        <taxon>Cyanophyceae</taxon>
        <taxon>Oscillatoriophycideae</taxon>
        <taxon>Chroococcales</taxon>
        <taxon>Microcystaceae</taxon>
        <taxon>Microcystis</taxon>
    </lineage>
</organism>
<evidence type="ECO:0000256" key="1">
    <source>
        <dbReference type="SAM" id="MobiDB-lite"/>
    </source>
</evidence>
<reference evidence="2 3" key="1">
    <citation type="submission" date="2019-01" db="EMBL/GenBank/DDBJ databases">
        <title>Coherence of Microcystis species and biogeography revealed through population genomics.</title>
        <authorList>
            <person name="Perez-Carrascal O.M."/>
            <person name="Terrat Y."/>
            <person name="Giani A."/>
            <person name="Fortin N."/>
            <person name="Tromas N."/>
            <person name="Shapiro B.J."/>
        </authorList>
    </citation>
    <scope>NUCLEOTIDE SEQUENCE [LARGE SCALE GENOMIC DNA]</scope>
    <source>
        <strain evidence="2">Ma_MB_F_20061100_S20D</strain>
    </source>
</reference>
<comment type="caution">
    <text evidence="2">The sequence shown here is derived from an EMBL/GenBank/DDBJ whole genome shotgun (WGS) entry which is preliminary data.</text>
</comment>
<feature type="region of interest" description="Disordered" evidence="1">
    <location>
        <begin position="1"/>
        <end position="22"/>
    </location>
</feature>
<evidence type="ECO:0000313" key="3">
    <source>
        <dbReference type="Proteomes" id="UP000315113"/>
    </source>
</evidence>
<proteinExistence type="predicted"/>
<dbReference type="EMBL" id="SFBH01000070">
    <property type="protein sequence ID" value="TRU36735.1"/>
    <property type="molecule type" value="Genomic_DNA"/>
</dbReference>
<evidence type="ECO:0000313" key="2">
    <source>
        <dbReference type="EMBL" id="TRU36735.1"/>
    </source>
</evidence>
<protein>
    <submittedName>
        <fullName evidence="2">DeoR family transcriptional regulator</fullName>
    </submittedName>
</protein>
<dbReference type="AlphaFoldDB" id="A0A552EQI4"/>